<organism evidence="2 3">
    <name type="scientific">Macrostomum lignano</name>
    <dbReference type="NCBI Taxonomy" id="282301"/>
    <lineage>
        <taxon>Eukaryota</taxon>
        <taxon>Metazoa</taxon>
        <taxon>Spiralia</taxon>
        <taxon>Lophotrochozoa</taxon>
        <taxon>Platyhelminthes</taxon>
        <taxon>Rhabditophora</taxon>
        <taxon>Macrostomorpha</taxon>
        <taxon>Macrostomida</taxon>
        <taxon>Macrostomidae</taxon>
        <taxon>Macrostomum</taxon>
    </lineage>
</organism>
<accession>A0A1I8JMS7</accession>
<name>A0A1I8JMS7_9PLAT</name>
<proteinExistence type="predicted"/>
<evidence type="ECO:0000256" key="1">
    <source>
        <dbReference type="SAM" id="MobiDB-lite"/>
    </source>
</evidence>
<feature type="region of interest" description="Disordered" evidence="1">
    <location>
        <begin position="167"/>
        <end position="237"/>
    </location>
</feature>
<reference evidence="3" key="1">
    <citation type="submission" date="2016-11" db="UniProtKB">
        <authorList>
            <consortium name="WormBaseParasite"/>
        </authorList>
    </citation>
    <scope>IDENTIFICATION</scope>
</reference>
<dbReference type="Proteomes" id="UP000095280">
    <property type="component" value="Unplaced"/>
</dbReference>
<evidence type="ECO:0000313" key="3">
    <source>
        <dbReference type="WBParaSite" id="snap_masked-unitig_20308-processed-gene-0.1-mRNA-1"/>
    </source>
</evidence>
<protein>
    <submittedName>
        <fullName evidence="3">Uncharacterized protein</fullName>
    </submittedName>
</protein>
<dbReference type="AlphaFoldDB" id="A0A1I8JMS7"/>
<evidence type="ECO:0000313" key="2">
    <source>
        <dbReference type="Proteomes" id="UP000095280"/>
    </source>
</evidence>
<dbReference type="WBParaSite" id="snap_masked-unitig_20308-processed-gene-0.1-mRNA-1">
    <property type="protein sequence ID" value="snap_masked-unitig_20308-processed-gene-0.1-mRNA-1"/>
    <property type="gene ID" value="snap_masked-unitig_20308-processed-gene-0.1"/>
</dbReference>
<feature type="compositionally biased region" description="Basic and acidic residues" evidence="1">
    <location>
        <begin position="218"/>
        <end position="227"/>
    </location>
</feature>
<sequence>MHQQSRTVIYPAHLSKTEPTATQSQELHQLIPQHHQPILSADDSECSVGGALALAAAGAGFTQEQVACVVRSHGAAPATWTACPPDLVSAACEQLHRNESVLTPRLRGLAPRRTTRSSTGFWRVTTFSPRLHPPAAGSVAGTRHYREEEKVKGRPLGAVAKYGCGGSSRCPDQSGMARRPPTAFKEKSRQGEEELAEETGLTTTQRCPMVPRNRRQRDRAADGKDKIPPAWQPPDDNRLKIEISNQEDLPDAGQIRKPMPVQNPDDFVELANGFWRSASSSSIIVGIIVNFVRQWAAATGVPVRAPAAYAAAARSPHHPVAWATADGSLTCRQQQSQHLYAINVRLYSGQQDCRVTAAARLTGPARWVTVCTAAPAAAPSSAQYSSTASGTTMPNILSISHHHHHLYPFHHPGEAAAAGRRAVVPAASGGQRTRSWPRRTPCCFASGLLRSANTEAGLQSLRPYAYSLQSAEACLQSLGCLQSLEAA</sequence>
<keyword evidence="2" id="KW-1185">Reference proteome</keyword>